<dbReference type="EMBL" id="BMAV01003281">
    <property type="protein sequence ID" value="GFY42724.1"/>
    <property type="molecule type" value="Genomic_DNA"/>
</dbReference>
<proteinExistence type="predicted"/>
<dbReference type="AlphaFoldDB" id="A0A8X7BUQ1"/>
<evidence type="ECO:0000313" key="1">
    <source>
        <dbReference type="EMBL" id="GFY42724.1"/>
    </source>
</evidence>
<name>A0A8X7BUQ1_9ARAC</name>
<dbReference type="OrthoDB" id="6430067at2759"/>
<keyword evidence="2" id="KW-1185">Reference proteome</keyword>
<comment type="caution">
    <text evidence="1">The sequence shown here is derived from an EMBL/GenBank/DDBJ whole genome shotgun (WGS) entry which is preliminary data.</text>
</comment>
<dbReference type="PANTHER" id="PTHR47331">
    <property type="entry name" value="PHD-TYPE DOMAIN-CONTAINING PROTEIN"/>
    <property type="match status" value="1"/>
</dbReference>
<dbReference type="InterPro" id="IPR005312">
    <property type="entry name" value="DUF1759"/>
</dbReference>
<evidence type="ECO:0000313" key="2">
    <source>
        <dbReference type="Proteomes" id="UP000886998"/>
    </source>
</evidence>
<dbReference type="Pfam" id="PF03564">
    <property type="entry name" value="DUF1759"/>
    <property type="match status" value="1"/>
</dbReference>
<accession>A0A8X7BUQ1</accession>
<gene>
    <name evidence="1" type="primary">AVEN_178279_1</name>
    <name evidence="1" type="ORF">TNIN_448341</name>
</gene>
<protein>
    <submittedName>
        <fullName evidence="1">DUF1758 domain-containing protein</fullName>
    </submittedName>
</protein>
<reference evidence="1" key="1">
    <citation type="submission" date="2020-08" db="EMBL/GenBank/DDBJ databases">
        <title>Multicomponent nature underlies the extraordinary mechanical properties of spider dragline silk.</title>
        <authorList>
            <person name="Kono N."/>
            <person name="Nakamura H."/>
            <person name="Mori M."/>
            <person name="Yoshida Y."/>
            <person name="Ohtoshi R."/>
            <person name="Malay A.D."/>
            <person name="Moran D.A.P."/>
            <person name="Tomita M."/>
            <person name="Numata K."/>
            <person name="Arakawa K."/>
        </authorList>
    </citation>
    <scope>NUCLEOTIDE SEQUENCE</scope>
</reference>
<dbReference type="Proteomes" id="UP000886998">
    <property type="component" value="Unassembled WGS sequence"/>
</dbReference>
<sequence>MYGALRRAKSKIDKIHLNLPALSSKVANESNVKANNSALSLSLPKLRIPHFSDDSSTYLEFINSFTNAIDANESLSNVDKFIYLKSFLSGEASKIFSFFALTEDNYKSCLNLLKDRYGRPDHLISCYMNKLLEIEPVKSSFNLKGLRKLHDESEINIRNLDSMGIASGNYRRLLIPIMLKKLPRDLVVDFHRRKDSKNVGDVRELMKFIKFEIESRESVNIALLHSQKILENSRYPPRNLSCQRQQPKFKDKFPSSSALTTVVKNVCIFCNSDTHTLIRCQIFSNEEKRYKRVKERGEMLSVHDL</sequence>
<organism evidence="1 2">
    <name type="scientific">Trichonephila inaurata madagascariensis</name>
    <dbReference type="NCBI Taxonomy" id="2747483"/>
    <lineage>
        <taxon>Eukaryota</taxon>
        <taxon>Metazoa</taxon>
        <taxon>Ecdysozoa</taxon>
        <taxon>Arthropoda</taxon>
        <taxon>Chelicerata</taxon>
        <taxon>Arachnida</taxon>
        <taxon>Araneae</taxon>
        <taxon>Araneomorphae</taxon>
        <taxon>Entelegynae</taxon>
        <taxon>Araneoidea</taxon>
        <taxon>Nephilidae</taxon>
        <taxon>Trichonephila</taxon>
        <taxon>Trichonephila inaurata</taxon>
    </lineage>
</organism>